<dbReference type="PROSITE" id="PS51318">
    <property type="entry name" value="TAT"/>
    <property type="match status" value="1"/>
</dbReference>
<name>A0A7W8W9T4_9CELL</name>
<evidence type="ECO:0008006" key="4">
    <source>
        <dbReference type="Google" id="ProtNLM"/>
    </source>
</evidence>
<dbReference type="Proteomes" id="UP000564629">
    <property type="component" value="Unassembled WGS sequence"/>
</dbReference>
<dbReference type="SUPFAM" id="SSF109998">
    <property type="entry name" value="Triger factor/SurA peptide-binding domain-like"/>
    <property type="match status" value="1"/>
</dbReference>
<accession>A0A7W8W9T4</accession>
<keyword evidence="1" id="KW-0732">Signal</keyword>
<feature type="signal peptide" evidence="1">
    <location>
        <begin position="1"/>
        <end position="26"/>
    </location>
</feature>
<dbReference type="RefSeq" id="WP_221286305.1">
    <property type="nucleotide sequence ID" value="NZ_JACHDN010000001.1"/>
</dbReference>
<evidence type="ECO:0000313" key="3">
    <source>
        <dbReference type="Proteomes" id="UP000564629"/>
    </source>
</evidence>
<sequence>MTRKSNRRVVAVLGAVALAGSLAACSGGQPGAAAVVDGRVIRTTDVDRATRELSGVFPGLTSSAVVTVLLVEPLISAHASDAGIGVSDEQAVEALQAQAEQQGVELAGDLSGASVSVARYALESSALQQSDQGADIQQAVSEDLAAADVTVNPRFGTVGEGNVPGPTSYPWLVTAATEGS</sequence>
<feature type="chain" id="PRO_5038973976" description="Lipoprotein" evidence="1">
    <location>
        <begin position="27"/>
        <end position="180"/>
    </location>
</feature>
<dbReference type="InterPro" id="IPR006311">
    <property type="entry name" value="TAT_signal"/>
</dbReference>
<gene>
    <name evidence="2" type="ORF">HNR08_000714</name>
</gene>
<evidence type="ECO:0000256" key="1">
    <source>
        <dbReference type="SAM" id="SignalP"/>
    </source>
</evidence>
<organism evidence="2 3">
    <name type="scientific">Cellulomonas hominis</name>
    <dbReference type="NCBI Taxonomy" id="156981"/>
    <lineage>
        <taxon>Bacteria</taxon>
        <taxon>Bacillati</taxon>
        <taxon>Actinomycetota</taxon>
        <taxon>Actinomycetes</taxon>
        <taxon>Micrococcales</taxon>
        <taxon>Cellulomonadaceae</taxon>
        <taxon>Cellulomonas</taxon>
    </lineage>
</organism>
<dbReference type="EMBL" id="JACHDN010000001">
    <property type="protein sequence ID" value="MBB5471978.1"/>
    <property type="molecule type" value="Genomic_DNA"/>
</dbReference>
<proteinExistence type="predicted"/>
<dbReference type="PROSITE" id="PS51257">
    <property type="entry name" value="PROKAR_LIPOPROTEIN"/>
    <property type="match status" value="1"/>
</dbReference>
<dbReference type="InterPro" id="IPR027304">
    <property type="entry name" value="Trigger_fact/SurA_dom_sf"/>
</dbReference>
<dbReference type="AlphaFoldDB" id="A0A7W8W9T4"/>
<protein>
    <recommendedName>
        <fullName evidence="4">Lipoprotein</fullName>
    </recommendedName>
</protein>
<reference evidence="2 3" key="1">
    <citation type="submission" date="2020-08" db="EMBL/GenBank/DDBJ databases">
        <title>Sequencing the genomes of 1000 actinobacteria strains.</title>
        <authorList>
            <person name="Klenk H.-P."/>
        </authorList>
    </citation>
    <scope>NUCLEOTIDE SEQUENCE [LARGE SCALE GENOMIC DNA]</scope>
    <source>
        <strain evidence="2 3">DSM 9581</strain>
    </source>
</reference>
<evidence type="ECO:0000313" key="2">
    <source>
        <dbReference type="EMBL" id="MBB5471978.1"/>
    </source>
</evidence>
<comment type="caution">
    <text evidence="2">The sequence shown here is derived from an EMBL/GenBank/DDBJ whole genome shotgun (WGS) entry which is preliminary data.</text>
</comment>